<dbReference type="GO" id="GO:0005886">
    <property type="term" value="C:plasma membrane"/>
    <property type="evidence" value="ECO:0007669"/>
    <property type="project" value="UniProtKB-SubCell"/>
</dbReference>
<keyword evidence="2" id="KW-1003">Cell membrane</keyword>
<dbReference type="PANTHER" id="PTHR32309:SF13">
    <property type="entry name" value="FERRIC ENTEROBACTIN TRANSPORT PROTEIN FEPE"/>
    <property type="match status" value="1"/>
</dbReference>
<keyword evidence="3 6" id="KW-0812">Transmembrane</keyword>
<evidence type="ECO:0000256" key="1">
    <source>
        <dbReference type="ARBA" id="ARBA00004651"/>
    </source>
</evidence>
<protein>
    <recommendedName>
        <fullName evidence="7">Polysaccharide chain length determinant N-terminal domain-containing protein</fullName>
    </recommendedName>
</protein>
<evidence type="ECO:0000259" key="7">
    <source>
        <dbReference type="Pfam" id="PF02706"/>
    </source>
</evidence>
<organism evidence="8">
    <name type="scientific">marine sediment metagenome</name>
    <dbReference type="NCBI Taxonomy" id="412755"/>
    <lineage>
        <taxon>unclassified sequences</taxon>
        <taxon>metagenomes</taxon>
        <taxon>ecological metagenomes</taxon>
    </lineage>
</organism>
<evidence type="ECO:0000256" key="6">
    <source>
        <dbReference type="SAM" id="Phobius"/>
    </source>
</evidence>
<dbReference type="GO" id="GO:0004713">
    <property type="term" value="F:protein tyrosine kinase activity"/>
    <property type="evidence" value="ECO:0007669"/>
    <property type="project" value="TreeGrafter"/>
</dbReference>
<evidence type="ECO:0000256" key="4">
    <source>
        <dbReference type="ARBA" id="ARBA00022989"/>
    </source>
</evidence>
<accession>X0VCG1</accession>
<dbReference type="InterPro" id="IPR003856">
    <property type="entry name" value="LPS_length_determ_N"/>
</dbReference>
<gene>
    <name evidence="8" type="ORF">S01H1_56118</name>
</gene>
<dbReference type="InterPro" id="IPR050445">
    <property type="entry name" value="Bact_polysacc_biosynth/exp"/>
</dbReference>
<proteinExistence type="predicted"/>
<comment type="subcellular location">
    <subcellularLocation>
        <location evidence="1">Cell membrane</location>
        <topology evidence="1">Multi-pass membrane protein</topology>
    </subcellularLocation>
</comment>
<dbReference type="EMBL" id="BARS01036516">
    <property type="protein sequence ID" value="GAG15995.1"/>
    <property type="molecule type" value="Genomic_DNA"/>
</dbReference>
<reference evidence="8" key="1">
    <citation type="journal article" date="2014" name="Front. Microbiol.">
        <title>High frequency of phylogenetically diverse reductive dehalogenase-homologous genes in deep subseafloor sedimentary metagenomes.</title>
        <authorList>
            <person name="Kawai M."/>
            <person name="Futagami T."/>
            <person name="Toyoda A."/>
            <person name="Takaki Y."/>
            <person name="Nishi S."/>
            <person name="Hori S."/>
            <person name="Arai W."/>
            <person name="Tsubouchi T."/>
            <person name="Morono Y."/>
            <person name="Uchiyama I."/>
            <person name="Ito T."/>
            <person name="Fujiyama A."/>
            <person name="Inagaki F."/>
            <person name="Takami H."/>
        </authorList>
    </citation>
    <scope>NUCLEOTIDE SEQUENCE</scope>
    <source>
        <strain evidence="8">Expedition CK06-06</strain>
    </source>
</reference>
<evidence type="ECO:0000256" key="3">
    <source>
        <dbReference type="ARBA" id="ARBA00022692"/>
    </source>
</evidence>
<keyword evidence="4 6" id="KW-1133">Transmembrane helix</keyword>
<evidence type="ECO:0000256" key="5">
    <source>
        <dbReference type="ARBA" id="ARBA00023136"/>
    </source>
</evidence>
<sequence length="51" mass="5889">MEEKQVELIDYLRVLWRQKWVIAVIFVAAAVAAWGVSRVIPPTYETQTSLL</sequence>
<evidence type="ECO:0000256" key="2">
    <source>
        <dbReference type="ARBA" id="ARBA00022475"/>
    </source>
</evidence>
<feature type="non-terminal residue" evidence="8">
    <location>
        <position position="51"/>
    </location>
</feature>
<dbReference type="PANTHER" id="PTHR32309">
    <property type="entry name" value="TYROSINE-PROTEIN KINASE"/>
    <property type="match status" value="1"/>
</dbReference>
<dbReference type="AlphaFoldDB" id="X0VCG1"/>
<feature type="transmembrane region" description="Helical" evidence="6">
    <location>
        <begin position="20"/>
        <end position="40"/>
    </location>
</feature>
<comment type="caution">
    <text evidence="8">The sequence shown here is derived from an EMBL/GenBank/DDBJ whole genome shotgun (WGS) entry which is preliminary data.</text>
</comment>
<feature type="domain" description="Polysaccharide chain length determinant N-terminal" evidence="7">
    <location>
        <begin position="5"/>
        <end position="49"/>
    </location>
</feature>
<name>X0VCG1_9ZZZZ</name>
<keyword evidence="5 6" id="KW-0472">Membrane</keyword>
<dbReference type="Pfam" id="PF02706">
    <property type="entry name" value="Wzz"/>
    <property type="match status" value="1"/>
</dbReference>
<evidence type="ECO:0000313" key="8">
    <source>
        <dbReference type="EMBL" id="GAG15995.1"/>
    </source>
</evidence>